<dbReference type="GO" id="GO:0016787">
    <property type="term" value="F:hydrolase activity"/>
    <property type="evidence" value="ECO:0007669"/>
    <property type="project" value="UniProtKB-KW"/>
</dbReference>
<evidence type="ECO:0000256" key="1">
    <source>
        <dbReference type="SAM" id="SignalP"/>
    </source>
</evidence>
<dbReference type="OrthoDB" id="9775130at2"/>
<reference evidence="3" key="1">
    <citation type="submission" date="2019-08" db="EMBL/GenBank/DDBJ databases">
        <title>Limnoglobus roseus gen. nov., sp. nov., a novel freshwater planctomycete with a giant genome from the family Gemmataceae.</title>
        <authorList>
            <person name="Kulichevskaya I.S."/>
            <person name="Naumoff D.G."/>
            <person name="Miroshnikov K."/>
            <person name="Ivanova A."/>
            <person name="Philippov D.A."/>
            <person name="Hakobyan A."/>
            <person name="Rijpstra I.C."/>
            <person name="Sinninghe Damste J.S."/>
            <person name="Liesack W."/>
            <person name="Dedysh S.N."/>
        </authorList>
    </citation>
    <scope>NUCLEOTIDE SEQUENCE [LARGE SCALE GENOMIC DNA]</scope>
    <source>
        <strain evidence="3">PX52</strain>
    </source>
</reference>
<accession>A0A5C1AHK4</accession>
<dbReference type="Gene3D" id="3.40.50.1820">
    <property type="entry name" value="alpha/beta hydrolase"/>
    <property type="match status" value="1"/>
</dbReference>
<evidence type="ECO:0000313" key="2">
    <source>
        <dbReference type="EMBL" id="QEL18681.1"/>
    </source>
</evidence>
<dbReference type="EMBL" id="CP042425">
    <property type="protein sequence ID" value="QEL18681.1"/>
    <property type="molecule type" value="Genomic_DNA"/>
</dbReference>
<dbReference type="PANTHER" id="PTHR48098">
    <property type="entry name" value="ENTEROCHELIN ESTERASE-RELATED"/>
    <property type="match status" value="1"/>
</dbReference>
<keyword evidence="1" id="KW-0732">Signal</keyword>
<dbReference type="RefSeq" id="WP_149113153.1">
    <property type="nucleotide sequence ID" value="NZ_CP042425.1"/>
</dbReference>
<feature type="chain" id="PRO_5022896698" evidence="1">
    <location>
        <begin position="21"/>
        <end position="368"/>
    </location>
</feature>
<dbReference type="InterPro" id="IPR029058">
    <property type="entry name" value="AB_hydrolase_fold"/>
</dbReference>
<dbReference type="PANTHER" id="PTHR48098:SF3">
    <property type="entry name" value="IRON(III) ENTEROBACTIN ESTERASE"/>
    <property type="match status" value="1"/>
</dbReference>
<gene>
    <name evidence="2" type="ORF">PX52LOC_05716</name>
</gene>
<keyword evidence="3" id="KW-1185">Reference proteome</keyword>
<dbReference type="SUPFAM" id="SSF53474">
    <property type="entry name" value="alpha/beta-Hydrolases"/>
    <property type="match status" value="1"/>
</dbReference>
<evidence type="ECO:0000313" key="3">
    <source>
        <dbReference type="Proteomes" id="UP000324974"/>
    </source>
</evidence>
<sequence>MFKLRMALLMTALACPSLSAAPPVRKFDDSGAPPFKVLKAGENPPLDADDNFVIGPEYVPAPERKAVNGVPQGKVQQFVIDSKETKLLNPGIARKEFGKVDPSNPKTLIVETHAIDYKRGVTVYIPAQYKPGTEAPFLVVHDGPGPNKNANLGMKTILDNLIAQKRIPPIVVIAIANGGGDAQGHQRGKEYDNMNGDYAEYIETEVLPRVEKNFAVKLTKDPDGRAAMGNSSGGSAALIMAWFRNDLYHRVLTTSGTFVNQAWPFDPKYPDGAWGFHETLIPNSPKKPIRLFISVGDSDLLNPNVMRDGMHDWVEANHRTAKVLKAKGYEYQYLFCRGAGHGVGNAQAQFLPHALEWVWKGYAPKADK</sequence>
<dbReference type="InterPro" id="IPR050583">
    <property type="entry name" value="Mycobacterial_A85_antigen"/>
</dbReference>
<dbReference type="Proteomes" id="UP000324974">
    <property type="component" value="Chromosome"/>
</dbReference>
<dbReference type="AlphaFoldDB" id="A0A5C1AHK4"/>
<organism evidence="2 3">
    <name type="scientific">Limnoglobus roseus</name>
    <dbReference type="NCBI Taxonomy" id="2598579"/>
    <lineage>
        <taxon>Bacteria</taxon>
        <taxon>Pseudomonadati</taxon>
        <taxon>Planctomycetota</taxon>
        <taxon>Planctomycetia</taxon>
        <taxon>Gemmatales</taxon>
        <taxon>Gemmataceae</taxon>
        <taxon>Limnoglobus</taxon>
    </lineage>
</organism>
<protein>
    <submittedName>
        <fullName evidence="2">CE0/PF00756-putative alpha/beta-hydrolase-type carbohydrate esterase</fullName>
    </submittedName>
</protein>
<dbReference type="Pfam" id="PF00756">
    <property type="entry name" value="Esterase"/>
    <property type="match status" value="1"/>
</dbReference>
<name>A0A5C1AHK4_9BACT</name>
<dbReference type="KEGG" id="lrs:PX52LOC_05716"/>
<feature type="signal peptide" evidence="1">
    <location>
        <begin position="1"/>
        <end position="20"/>
    </location>
</feature>
<keyword evidence="2" id="KW-0378">Hydrolase</keyword>
<proteinExistence type="predicted"/>
<dbReference type="InterPro" id="IPR000801">
    <property type="entry name" value="Esterase-like"/>
</dbReference>